<name>A0A7G5C162_9BACL</name>
<dbReference type="Gene3D" id="1.10.10.10">
    <property type="entry name" value="Winged helix-like DNA-binding domain superfamily/Winged helix DNA-binding domain"/>
    <property type="match status" value="1"/>
</dbReference>
<dbReference type="SUPFAM" id="SSF52172">
    <property type="entry name" value="CheY-like"/>
    <property type="match status" value="1"/>
</dbReference>
<dbReference type="Pfam" id="PF03861">
    <property type="entry name" value="ANTAR"/>
    <property type="match status" value="1"/>
</dbReference>
<evidence type="ECO:0000313" key="2">
    <source>
        <dbReference type="EMBL" id="QMV42946.1"/>
    </source>
</evidence>
<keyword evidence="3" id="KW-1185">Reference proteome</keyword>
<dbReference type="GO" id="GO:0003723">
    <property type="term" value="F:RNA binding"/>
    <property type="evidence" value="ECO:0007669"/>
    <property type="project" value="InterPro"/>
</dbReference>
<reference evidence="2 3" key="1">
    <citation type="submission" date="2019-07" db="EMBL/GenBank/DDBJ databases">
        <authorList>
            <person name="Kim J.K."/>
            <person name="Cheong H.-M."/>
            <person name="Choi Y."/>
            <person name="Hwang K.J."/>
            <person name="Lee S."/>
            <person name="Choi C."/>
        </authorList>
    </citation>
    <scope>NUCLEOTIDE SEQUENCE [LARGE SCALE GENOMIC DNA]</scope>
    <source>
        <strain evidence="2 3">KS 22</strain>
    </source>
</reference>
<dbReference type="InterPro" id="IPR036388">
    <property type="entry name" value="WH-like_DNA-bd_sf"/>
</dbReference>
<protein>
    <submittedName>
        <fullName evidence="2">ANTAR domain-containing protein</fullName>
    </submittedName>
</protein>
<feature type="domain" description="ANTAR" evidence="1">
    <location>
        <begin position="118"/>
        <end position="179"/>
    </location>
</feature>
<sequence length="187" mass="21813">MTMNKPLVWQDSELDPTPIVSLNNCYRNLTNVRNESELRQALPVASAAILYVPYSKLSERQIAITNTRRLPILWLCNEPRVPKEPEWGYSLDGLLFPSMDRHQIDWALQAATRAYAERKRWLEEKEQLLLRIEERKWIDQAKGILCEIKGISESEAYDFLRKQAMNERKRMGDVAASIVKVYQLIHG</sequence>
<dbReference type="SMART" id="SM01012">
    <property type="entry name" value="ANTAR"/>
    <property type="match status" value="1"/>
</dbReference>
<dbReference type="KEGG" id="cchl:FPL14_18455"/>
<dbReference type="Proteomes" id="UP000515679">
    <property type="component" value="Chromosome"/>
</dbReference>
<evidence type="ECO:0000313" key="3">
    <source>
        <dbReference type="Proteomes" id="UP000515679"/>
    </source>
</evidence>
<dbReference type="InterPro" id="IPR011006">
    <property type="entry name" value="CheY-like_superfamily"/>
</dbReference>
<accession>A0A7G5C162</accession>
<dbReference type="EMBL" id="CP041969">
    <property type="protein sequence ID" value="QMV42946.1"/>
    <property type="molecule type" value="Genomic_DNA"/>
</dbReference>
<dbReference type="AlphaFoldDB" id="A0A7G5C162"/>
<gene>
    <name evidence="2" type="ORF">FPL14_18455</name>
</gene>
<organism evidence="2 3">
    <name type="scientific">Cohnella cholangitidis</name>
    <dbReference type="NCBI Taxonomy" id="2598458"/>
    <lineage>
        <taxon>Bacteria</taxon>
        <taxon>Bacillati</taxon>
        <taxon>Bacillota</taxon>
        <taxon>Bacilli</taxon>
        <taxon>Bacillales</taxon>
        <taxon>Paenibacillaceae</taxon>
        <taxon>Cohnella</taxon>
    </lineage>
</organism>
<proteinExistence type="predicted"/>
<dbReference type="InterPro" id="IPR005561">
    <property type="entry name" value="ANTAR"/>
</dbReference>
<dbReference type="PROSITE" id="PS50921">
    <property type="entry name" value="ANTAR"/>
    <property type="match status" value="1"/>
</dbReference>
<evidence type="ECO:0000259" key="1">
    <source>
        <dbReference type="PROSITE" id="PS50921"/>
    </source>
</evidence>